<evidence type="ECO:0000313" key="1">
    <source>
        <dbReference type="EMBL" id="PIU72869.1"/>
    </source>
</evidence>
<name>A0A2M7AQU7_9BACT</name>
<dbReference type="AlphaFoldDB" id="A0A2M7AQU7"/>
<gene>
    <name evidence="1" type="ORF">COS78_04500</name>
</gene>
<comment type="caution">
    <text evidence="1">The sequence shown here is derived from an EMBL/GenBank/DDBJ whole genome shotgun (WGS) entry which is preliminary data.</text>
</comment>
<organism evidence="1 2">
    <name type="scientific">Candidatus Shapirobacteria bacterium CG06_land_8_20_14_3_00_40_12</name>
    <dbReference type="NCBI Taxonomy" id="1974881"/>
    <lineage>
        <taxon>Bacteria</taxon>
        <taxon>Candidatus Shapironibacteriota</taxon>
    </lineage>
</organism>
<sequence length="94" mass="10914">MATVNISITAQQNKIIDRFIKLYDFENRSEFFRTLIRFITLRPELVSQSTTSPFIEPADLSTSSVIKSFAKTKKYNPRFLKDLETGLKESKTFN</sequence>
<evidence type="ECO:0008006" key="3">
    <source>
        <dbReference type="Google" id="ProtNLM"/>
    </source>
</evidence>
<dbReference type="SUPFAM" id="SSF47598">
    <property type="entry name" value="Ribbon-helix-helix"/>
    <property type="match status" value="1"/>
</dbReference>
<accession>A0A2M7AQU7</accession>
<proteinExistence type="predicted"/>
<dbReference type="GO" id="GO:0006355">
    <property type="term" value="P:regulation of DNA-templated transcription"/>
    <property type="evidence" value="ECO:0007669"/>
    <property type="project" value="InterPro"/>
</dbReference>
<dbReference type="EMBL" id="PEWA01000065">
    <property type="protein sequence ID" value="PIU72869.1"/>
    <property type="molecule type" value="Genomic_DNA"/>
</dbReference>
<protein>
    <recommendedName>
        <fullName evidence="3">Ribbon-helix-helix protein CopG domain-containing protein</fullName>
    </recommendedName>
</protein>
<reference evidence="2" key="1">
    <citation type="submission" date="2017-09" db="EMBL/GenBank/DDBJ databases">
        <title>Depth-based differentiation of microbial function through sediment-hosted aquifers and enrichment of novel symbionts in the deep terrestrial subsurface.</title>
        <authorList>
            <person name="Probst A.J."/>
            <person name="Ladd B."/>
            <person name="Jarett J.K."/>
            <person name="Geller-Mcgrath D.E."/>
            <person name="Sieber C.M.K."/>
            <person name="Emerson J.B."/>
            <person name="Anantharaman K."/>
            <person name="Thomas B.C."/>
            <person name="Malmstrom R."/>
            <person name="Stieglmeier M."/>
            <person name="Klingl A."/>
            <person name="Woyke T."/>
            <person name="Ryan C.M."/>
            <person name="Banfield J.F."/>
        </authorList>
    </citation>
    <scope>NUCLEOTIDE SEQUENCE [LARGE SCALE GENOMIC DNA]</scope>
</reference>
<dbReference type="InterPro" id="IPR010985">
    <property type="entry name" value="Ribbon_hlx_hlx"/>
</dbReference>
<evidence type="ECO:0000313" key="2">
    <source>
        <dbReference type="Proteomes" id="UP000231407"/>
    </source>
</evidence>
<dbReference type="Proteomes" id="UP000231407">
    <property type="component" value="Unassembled WGS sequence"/>
</dbReference>